<evidence type="ECO:0000259" key="7">
    <source>
        <dbReference type="Pfam" id="PF17403"/>
    </source>
</evidence>
<evidence type="ECO:0000256" key="5">
    <source>
        <dbReference type="RuleBase" id="RU364032"/>
    </source>
</evidence>
<name>A0AAD8H0M7_9APIA</name>
<dbReference type="GO" id="GO:0006409">
    <property type="term" value="P:tRNA export from nucleus"/>
    <property type="evidence" value="ECO:0007669"/>
    <property type="project" value="TreeGrafter"/>
</dbReference>
<feature type="domain" description="Nrap protein" evidence="6">
    <location>
        <begin position="98"/>
        <end position="229"/>
    </location>
</feature>
<dbReference type="Pfam" id="PF17407">
    <property type="entry name" value="Nrap_D6"/>
    <property type="match status" value="1"/>
</dbReference>
<dbReference type="GO" id="GO:0034456">
    <property type="term" value="C:UTP-C complex"/>
    <property type="evidence" value="ECO:0007669"/>
    <property type="project" value="TreeGrafter"/>
</dbReference>
<dbReference type="InterPro" id="IPR035371">
    <property type="entry name" value="Nrap_D6"/>
</dbReference>
<dbReference type="EMBL" id="JAUIZM010000011">
    <property type="protein sequence ID" value="KAK1357584.1"/>
    <property type="molecule type" value="Genomic_DNA"/>
</dbReference>
<proteinExistence type="inferred from homology"/>
<dbReference type="Proteomes" id="UP001237642">
    <property type="component" value="Unassembled WGS sequence"/>
</dbReference>
<feature type="domain" description="Nrap protein" evidence="7">
    <location>
        <begin position="236"/>
        <end position="378"/>
    </location>
</feature>
<reference evidence="12" key="1">
    <citation type="submission" date="2023-02" db="EMBL/GenBank/DDBJ databases">
        <title>Genome of toxic invasive species Heracleum sosnowskyi carries increased number of genes despite the absence of recent whole-genome duplications.</title>
        <authorList>
            <person name="Schelkunov M."/>
            <person name="Shtratnikova V."/>
            <person name="Makarenko M."/>
            <person name="Klepikova A."/>
            <person name="Omelchenko D."/>
            <person name="Novikova G."/>
            <person name="Obukhova E."/>
            <person name="Bogdanov V."/>
            <person name="Penin A."/>
            <person name="Logacheva M."/>
        </authorList>
    </citation>
    <scope>NUCLEOTIDE SEQUENCE</scope>
    <source>
        <strain evidence="12">Hsosn_3</strain>
        <tissue evidence="12">Leaf</tissue>
    </source>
</reference>
<evidence type="ECO:0000313" key="12">
    <source>
        <dbReference type="EMBL" id="KAK1357584.1"/>
    </source>
</evidence>
<dbReference type="Pfam" id="PF17404">
    <property type="entry name" value="Nrap_D3"/>
    <property type="match status" value="1"/>
</dbReference>
<evidence type="ECO:0000256" key="1">
    <source>
        <dbReference type="ARBA" id="ARBA00004604"/>
    </source>
</evidence>
<reference evidence="12" key="2">
    <citation type="submission" date="2023-05" db="EMBL/GenBank/DDBJ databases">
        <authorList>
            <person name="Schelkunov M.I."/>
        </authorList>
    </citation>
    <scope>NUCLEOTIDE SEQUENCE</scope>
    <source>
        <strain evidence="12">Hsosn_3</strain>
        <tissue evidence="12">Leaf</tissue>
    </source>
</reference>
<dbReference type="PANTHER" id="PTHR17972">
    <property type="entry name" value="NUCLEOLAR RNA-ASSOCIATED PROTEIN"/>
    <property type="match status" value="1"/>
</dbReference>
<feature type="domain" description="Nrap protein" evidence="10">
    <location>
        <begin position="740"/>
        <end position="892"/>
    </location>
</feature>
<evidence type="ECO:0000256" key="3">
    <source>
        <dbReference type="ARBA" id="ARBA00022884"/>
    </source>
</evidence>
<dbReference type="InterPro" id="IPR035082">
    <property type="entry name" value="Nrap_D1"/>
</dbReference>
<evidence type="ECO:0000313" key="13">
    <source>
        <dbReference type="Proteomes" id="UP001237642"/>
    </source>
</evidence>
<dbReference type="GO" id="GO:0006364">
    <property type="term" value="P:rRNA processing"/>
    <property type="evidence" value="ECO:0007669"/>
    <property type="project" value="TreeGrafter"/>
</dbReference>
<dbReference type="AlphaFoldDB" id="A0AAD8H0M7"/>
<dbReference type="InterPro" id="IPR035367">
    <property type="entry name" value="Nrap_D2"/>
</dbReference>
<feature type="domain" description="Nrap protein" evidence="11">
    <location>
        <begin position="906"/>
        <end position="1017"/>
    </location>
</feature>
<dbReference type="Pfam" id="PF17406">
    <property type="entry name" value="Nrap_D5"/>
    <property type="match status" value="1"/>
</dbReference>
<evidence type="ECO:0000256" key="2">
    <source>
        <dbReference type="ARBA" id="ARBA00006674"/>
    </source>
</evidence>
<dbReference type="PANTHER" id="PTHR17972:SF0">
    <property type="entry name" value="NUCLEOLAR PROTEIN 6"/>
    <property type="match status" value="1"/>
</dbReference>
<evidence type="ECO:0000259" key="11">
    <source>
        <dbReference type="Pfam" id="PF17407"/>
    </source>
</evidence>
<dbReference type="GO" id="GO:0032545">
    <property type="term" value="C:CURI complex"/>
    <property type="evidence" value="ECO:0007669"/>
    <property type="project" value="TreeGrafter"/>
</dbReference>
<comment type="subcellular location">
    <subcellularLocation>
        <location evidence="1 5">Nucleus</location>
        <location evidence="1 5">Nucleolus</location>
    </subcellularLocation>
</comment>
<accession>A0AAD8H0M7</accession>
<gene>
    <name evidence="12" type="ORF">POM88_050840</name>
</gene>
<dbReference type="InterPro" id="IPR035368">
    <property type="entry name" value="Nrap_D3"/>
</dbReference>
<dbReference type="Pfam" id="PF17405">
    <property type="entry name" value="Nrap_D4"/>
    <property type="match status" value="1"/>
</dbReference>
<dbReference type="Pfam" id="PF03813">
    <property type="entry name" value="Nrap"/>
    <property type="match status" value="1"/>
</dbReference>
<sequence length="1051" mass="120315">MAREAFPDSINLKVQELLKEVKFNYTPATTKYVNDVVSSIRKVIDKIPDDIQVTADLAPGFVKDICADKVNFKFKKPKSIEITGSYSYQCIARPDANVDVFIQLPKECFHEKDYLNYRYHAKRCLYLCVIKKYLKRSSSFEKVVMSAFQNEARKPVLVLYPAEKFGETALASIRLIPTATSLFNISKLNMHRNNIRALNQAADATPMYNSSILEDMVLEENSKFVSSTFHEWKELGEALILLKVWARQRSSIYSHDCVSGYLLSTILAYLATVSGKNRVSKSMNTIQICRHTLDFIANSGVWKKGIFFKHKGENNILTEEEREVFLQLFPAVICHSSQFNVAFRFSKSGLQELQAEASMARNCIDKCRDGGFDELFITSIDFAVKFDHCVRVNLKGNVQAYSSGFALDNECWRTYEHKVHSLMQEALGERVKLVRVIWRNTASECNFENGLSMFDREALRIGILLNKDEAFNMVVKGPDYENKEEVQKFDRFWGDKSELRSFKDSGVRPCAAWECKPSEFHLVMKWITGYILVKHLSLLRENITYIVDQLDFTLVLGHEDPTCYNGHLLEAFNKLSKHLRELNDIPLTISSVQPLDPAFRCTSVCARKPHPLASKNYVDRKKIKFSSTCIQPVEVLIQLEGSGNWPVDDVAIEKIKSAFILKIGESLVKNCDMRVTATEDDVDVLFSGYAFRLKILHQRGLNLVNRRSRIDQANRISSTDRKLFLLSQHSSMINGLRGRHPMYQPVVRLAKRWIAAHLFSAVLVDEAVELLAAYLFTNPLPYSVPCSRITGFLRFLRLLSEYDWTFTPLIVDINGDFNPDDKKEIHDNFNSSRDTSGEETRSTRSAMFLATTYDKFSEAWSTSSPSSAELRRLAAYARSSSELLTKLILQDQLDSYGWECIFRTPLNNYDAVILLHRDKLPYPERLLFPSELNQGKLVIQAKASKLFQPFISSGDMKTNIEELQRKLMVDFDPSRCLIEDLERRFPDTFKVWYDSLGGDAIGITWKQEGLKKRGRDAGKEEQNLLDELKAVGNVGKGFVRKIYSLKEPRLD</sequence>
<dbReference type="GO" id="GO:0003723">
    <property type="term" value="F:RNA binding"/>
    <property type="evidence" value="ECO:0007669"/>
    <property type="project" value="UniProtKB-KW"/>
</dbReference>
<dbReference type="Pfam" id="PF17403">
    <property type="entry name" value="Nrap_D2"/>
    <property type="match status" value="1"/>
</dbReference>
<comment type="caution">
    <text evidence="12">The sequence shown here is derived from an EMBL/GenBank/DDBJ whole genome shotgun (WGS) entry which is preliminary data.</text>
</comment>
<evidence type="ECO:0000259" key="8">
    <source>
        <dbReference type="Pfam" id="PF17404"/>
    </source>
</evidence>
<feature type="domain" description="Nrap protein" evidence="8">
    <location>
        <begin position="383"/>
        <end position="537"/>
    </location>
</feature>
<evidence type="ECO:0000259" key="9">
    <source>
        <dbReference type="Pfam" id="PF17405"/>
    </source>
</evidence>
<evidence type="ECO:0000256" key="4">
    <source>
        <dbReference type="ARBA" id="ARBA00023242"/>
    </source>
</evidence>
<protein>
    <submittedName>
        <fullName evidence="12">Nucleolar protein 6</fullName>
    </submittedName>
</protein>
<keyword evidence="13" id="KW-1185">Reference proteome</keyword>
<dbReference type="InterPro" id="IPR005554">
    <property type="entry name" value="NOL6/Upt22"/>
</dbReference>
<evidence type="ECO:0000259" key="10">
    <source>
        <dbReference type="Pfam" id="PF17406"/>
    </source>
</evidence>
<organism evidence="12 13">
    <name type="scientific">Heracleum sosnowskyi</name>
    <dbReference type="NCBI Taxonomy" id="360622"/>
    <lineage>
        <taxon>Eukaryota</taxon>
        <taxon>Viridiplantae</taxon>
        <taxon>Streptophyta</taxon>
        <taxon>Embryophyta</taxon>
        <taxon>Tracheophyta</taxon>
        <taxon>Spermatophyta</taxon>
        <taxon>Magnoliopsida</taxon>
        <taxon>eudicotyledons</taxon>
        <taxon>Gunneridae</taxon>
        <taxon>Pentapetalae</taxon>
        <taxon>asterids</taxon>
        <taxon>campanulids</taxon>
        <taxon>Apiales</taxon>
        <taxon>Apiaceae</taxon>
        <taxon>Apioideae</taxon>
        <taxon>apioid superclade</taxon>
        <taxon>Tordylieae</taxon>
        <taxon>Tordyliinae</taxon>
        <taxon>Heracleum</taxon>
    </lineage>
</organism>
<dbReference type="InterPro" id="IPR035369">
    <property type="entry name" value="Nrap_D4"/>
</dbReference>
<dbReference type="Gene3D" id="1.10.1410.10">
    <property type="match status" value="1"/>
</dbReference>
<comment type="similarity">
    <text evidence="2 5">Belongs to the NRAP family.</text>
</comment>
<evidence type="ECO:0000259" key="6">
    <source>
        <dbReference type="Pfam" id="PF03813"/>
    </source>
</evidence>
<keyword evidence="4 5" id="KW-0539">Nucleus</keyword>
<dbReference type="GO" id="GO:0032040">
    <property type="term" value="C:small-subunit processome"/>
    <property type="evidence" value="ECO:0007669"/>
    <property type="project" value="TreeGrafter"/>
</dbReference>
<dbReference type="InterPro" id="IPR035370">
    <property type="entry name" value="Nrap_D5"/>
</dbReference>
<keyword evidence="3 5" id="KW-0694">RNA-binding</keyword>
<feature type="domain" description="Nrap protein" evidence="9">
    <location>
        <begin position="567"/>
        <end position="736"/>
    </location>
</feature>